<feature type="non-terminal residue" evidence="1">
    <location>
        <position position="166"/>
    </location>
</feature>
<dbReference type="EMBL" id="AUZZ01002912">
    <property type="protein sequence ID" value="EQD58469.1"/>
    <property type="molecule type" value="Genomic_DNA"/>
</dbReference>
<evidence type="ECO:0000313" key="1">
    <source>
        <dbReference type="EMBL" id="EQD58469.1"/>
    </source>
</evidence>
<accession>T1BZJ8</accession>
<feature type="non-terminal residue" evidence="1">
    <location>
        <position position="1"/>
    </location>
</feature>
<comment type="caution">
    <text evidence="1">The sequence shown here is derived from an EMBL/GenBank/DDBJ whole genome shotgun (WGS) entry which is preliminary data.</text>
</comment>
<dbReference type="AlphaFoldDB" id="T1BZJ8"/>
<organism evidence="1">
    <name type="scientific">mine drainage metagenome</name>
    <dbReference type="NCBI Taxonomy" id="410659"/>
    <lineage>
        <taxon>unclassified sequences</taxon>
        <taxon>metagenomes</taxon>
        <taxon>ecological metagenomes</taxon>
    </lineage>
</organism>
<reference evidence="1" key="2">
    <citation type="journal article" date="2014" name="ISME J.">
        <title>Microbial stratification in low pH oxic and suboxic macroscopic growths along an acid mine drainage.</title>
        <authorList>
            <person name="Mendez-Garcia C."/>
            <person name="Mesa V."/>
            <person name="Sprenger R.R."/>
            <person name="Richter M."/>
            <person name="Diez M.S."/>
            <person name="Solano J."/>
            <person name="Bargiela R."/>
            <person name="Golyshina O.V."/>
            <person name="Manteca A."/>
            <person name="Ramos J.L."/>
            <person name="Gallego J.R."/>
            <person name="Llorente I."/>
            <person name="Martins Dos Santos V.A."/>
            <person name="Jensen O.N."/>
            <person name="Pelaez A.I."/>
            <person name="Sanchez J."/>
            <person name="Ferrer M."/>
        </authorList>
    </citation>
    <scope>NUCLEOTIDE SEQUENCE</scope>
</reference>
<reference evidence="1" key="1">
    <citation type="submission" date="2013-08" db="EMBL/GenBank/DDBJ databases">
        <authorList>
            <person name="Mendez C."/>
            <person name="Richter M."/>
            <person name="Ferrer M."/>
            <person name="Sanchez J."/>
        </authorList>
    </citation>
    <scope>NUCLEOTIDE SEQUENCE</scope>
</reference>
<protein>
    <submittedName>
        <fullName evidence="1">Uncharacterized protein</fullName>
    </submittedName>
</protein>
<sequence>EAQDQTRHINTKEEDRQLLAYETQGKSYLYASKPNIRKYDYSYNERLRITVRKSFRDCTSYALEDKLGEILIQVYEAANALRTDREAREEGERKREGKERLDEERRLLYRTEFERTLALKELAEDYDIACKIRRYVMAVEASSSPSEATSAWVGWARAKADWYDPT</sequence>
<name>T1BZJ8_9ZZZZ</name>
<gene>
    <name evidence="1" type="ORF">B2A_04353</name>
</gene>
<proteinExistence type="predicted"/>